<protein>
    <submittedName>
        <fullName evidence="1">Uncharacterized protein</fullName>
    </submittedName>
</protein>
<name>A0A8X6IBR8_TRICU</name>
<evidence type="ECO:0000313" key="1">
    <source>
        <dbReference type="EMBL" id="GFQ91427.1"/>
    </source>
</evidence>
<sequence>MINVEFFHLKIREFQNVYFQEKEERPITVDIVTTQLLKQQILRDICSVTLDFSGKVLKKCLQKFEENEEKCTSLISALM</sequence>
<dbReference type="AlphaFoldDB" id="A0A8X6IBR8"/>
<reference evidence="1" key="1">
    <citation type="submission" date="2020-07" db="EMBL/GenBank/DDBJ databases">
        <title>Multicomponent nature underlies the extraordinary mechanical properties of spider dragline silk.</title>
        <authorList>
            <person name="Kono N."/>
            <person name="Nakamura H."/>
            <person name="Mori M."/>
            <person name="Yoshida Y."/>
            <person name="Ohtoshi R."/>
            <person name="Malay A.D."/>
            <person name="Moran D.A.P."/>
            <person name="Tomita M."/>
            <person name="Numata K."/>
            <person name="Arakawa K."/>
        </authorList>
    </citation>
    <scope>NUCLEOTIDE SEQUENCE</scope>
</reference>
<dbReference type="EMBL" id="BMAO01033725">
    <property type="protein sequence ID" value="GFQ91427.1"/>
    <property type="molecule type" value="Genomic_DNA"/>
</dbReference>
<organism evidence="1 2">
    <name type="scientific">Trichonephila clavata</name>
    <name type="common">Joro spider</name>
    <name type="synonym">Nephila clavata</name>
    <dbReference type="NCBI Taxonomy" id="2740835"/>
    <lineage>
        <taxon>Eukaryota</taxon>
        <taxon>Metazoa</taxon>
        <taxon>Ecdysozoa</taxon>
        <taxon>Arthropoda</taxon>
        <taxon>Chelicerata</taxon>
        <taxon>Arachnida</taxon>
        <taxon>Araneae</taxon>
        <taxon>Araneomorphae</taxon>
        <taxon>Entelegynae</taxon>
        <taxon>Araneoidea</taxon>
        <taxon>Nephilidae</taxon>
        <taxon>Trichonephila</taxon>
    </lineage>
</organism>
<accession>A0A8X6IBR8</accession>
<evidence type="ECO:0000313" key="2">
    <source>
        <dbReference type="Proteomes" id="UP000887116"/>
    </source>
</evidence>
<keyword evidence="2" id="KW-1185">Reference proteome</keyword>
<comment type="caution">
    <text evidence="1">The sequence shown here is derived from an EMBL/GenBank/DDBJ whole genome shotgun (WGS) entry which is preliminary data.</text>
</comment>
<proteinExistence type="predicted"/>
<gene>
    <name evidence="1" type="ORF">TNCT_282091</name>
</gene>
<dbReference type="Proteomes" id="UP000887116">
    <property type="component" value="Unassembled WGS sequence"/>
</dbReference>